<dbReference type="InterPro" id="IPR013736">
    <property type="entry name" value="Xaa-Pro_dipept_C"/>
</dbReference>
<dbReference type="InterPro" id="IPR029058">
    <property type="entry name" value="AB_hydrolase_fold"/>
</dbReference>
<dbReference type="PANTHER" id="PTHR22946:SF9">
    <property type="entry name" value="POLYKETIDE TRANSFERASE AF380"/>
    <property type="match status" value="1"/>
</dbReference>
<dbReference type="Pfam" id="PF02129">
    <property type="entry name" value="Peptidase_S15"/>
    <property type="match status" value="1"/>
</dbReference>
<keyword evidence="3" id="KW-0732">Signal</keyword>
<gene>
    <name evidence="5" type="ORF">NBH00_09360</name>
</gene>
<name>A0ABY5E0Q9_9ACTN</name>
<proteinExistence type="inferred from homology"/>
<dbReference type="PANTHER" id="PTHR22946">
    <property type="entry name" value="DIENELACTONE HYDROLASE DOMAIN-CONTAINING PROTEIN-RELATED"/>
    <property type="match status" value="1"/>
</dbReference>
<feature type="chain" id="PRO_5046172007" evidence="3">
    <location>
        <begin position="24"/>
        <end position="615"/>
    </location>
</feature>
<evidence type="ECO:0000313" key="6">
    <source>
        <dbReference type="Proteomes" id="UP001056035"/>
    </source>
</evidence>
<organism evidence="5 6">
    <name type="scientific">Paraconexibacter antarcticus</name>
    <dbReference type="NCBI Taxonomy" id="2949664"/>
    <lineage>
        <taxon>Bacteria</taxon>
        <taxon>Bacillati</taxon>
        <taxon>Actinomycetota</taxon>
        <taxon>Thermoleophilia</taxon>
        <taxon>Solirubrobacterales</taxon>
        <taxon>Paraconexibacteraceae</taxon>
        <taxon>Paraconexibacter</taxon>
    </lineage>
</organism>
<evidence type="ECO:0000256" key="2">
    <source>
        <dbReference type="ARBA" id="ARBA00022801"/>
    </source>
</evidence>
<dbReference type="InterPro" id="IPR050261">
    <property type="entry name" value="FrsA_esterase"/>
</dbReference>
<sequence>MRVPAVLSLALATLAAAAPAAHARDFVVKSFDGPPIVGAFYPAAGLAPGQTAPTVLSGHGWAGSHSTNPDSGSAAAGTIGNGPLRRAGYNVLVWDARGFGASGGTVEVDGPDAEGRDVSALIDYVAQQPESLNDAPGDPRVGMVGSSYGGGIQLVSAGIDNRLDAIVPDISWHSLLTSLDKDGAFKSGWGDILYGAGVPTSLAQGLVAPSPQTGTLDSRISQAYLEGTATGTLSDASLAYFAARGPGDLVDRISIPTFLTQGTPDTLFTLQEAITNYGILRRNGVQVKMLWHCGGHGVCLTNPGTEKTRIEKDVLAWFGRYLKADPTVSTGPRFEWVDQTGTWHTAPDYPLPPAKVLPTATGHGTLAIAPGPGTGGTIYASPSPAALSTAIPAPAAATEVVGTPHLDLTYTGTGSGATHVFAQLVDTQANLVAGNQATPIPVTLDGRPHTISRDLEAVALHLTPSSRYTLQLIPATTLYRPQTAAGALDVSALKVTLPAVTVPPATPAAAAVKRVRKARVTLGLPGPSDSKRGARRLRVRVRVSGQGLRTLTVRIHDAAGRRLGSASARALTTARSRLVTVTLTRRLTHGRYRVGATYVARSGARGSVSRTLTLG</sequence>
<dbReference type="GO" id="GO:0016787">
    <property type="term" value="F:hydrolase activity"/>
    <property type="evidence" value="ECO:0007669"/>
    <property type="project" value="UniProtKB-KW"/>
</dbReference>
<accession>A0ABY5E0Q9</accession>
<reference evidence="5 6" key="1">
    <citation type="submission" date="2022-06" db="EMBL/GenBank/DDBJ databases">
        <title>Paraconexibacter antarcticus.</title>
        <authorList>
            <person name="Kim C.S."/>
        </authorList>
    </citation>
    <scope>NUCLEOTIDE SEQUENCE [LARGE SCALE GENOMIC DNA]</scope>
    <source>
        <strain evidence="5 6">02-257</strain>
    </source>
</reference>
<dbReference type="InterPro" id="IPR000383">
    <property type="entry name" value="Xaa-Pro-like_dom"/>
</dbReference>
<dbReference type="EMBL" id="CP098502">
    <property type="protein sequence ID" value="UTI66399.1"/>
    <property type="molecule type" value="Genomic_DNA"/>
</dbReference>
<dbReference type="Gene3D" id="3.40.50.1820">
    <property type="entry name" value="alpha/beta hydrolase"/>
    <property type="match status" value="2"/>
</dbReference>
<protein>
    <submittedName>
        <fullName evidence="5">Alpha/beta hydrolase</fullName>
    </submittedName>
</protein>
<comment type="similarity">
    <text evidence="1">Belongs to the AB hydrolase superfamily.</text>
</comment>
<evidence type="ECO:0000313" key="5">
    <source>
        <dbReference type="EMBL" id="UTI66399.1"/>
    </source>
</evidence>
<feature type="domain" description="Xaa-Pro dipeptidyl-peptidase C-terminal" evidence="4">
    <location>
        <begin position="315"/>
        <end position="494"/>
    </location>
</feature>
<evidence type="ECO:0000259" key="4">
    <source>
        <dbReference type="SMART" id="SM00939"/>
    </source>
</evidence>
<feature type="signal peptide" evidence="3">
    <location>
        <begin position="1"/>
        <end position="23"/>
    </location>
</feature>
<dbReference type="SMART" id="SM00939">
    <property type="entry name" value="PepX_C"/>
    <property type="match status" value="1"/>
</dbReference>
<keyword evidence="6" id="KW-1185">Reference proteome</keyword>
<dbReference type="Proteomes" id="UP001056035">
    <property type="component" value="Chromosome"/>
</dbReference>
<dbReference type="SUPFAM" id="SSF53474">
    <property type="entry name" value="alpha/beta-Hydrolases"/>
    <property type="match status" value="1"/>
</dbReference>
<dbReference type="RefSeq" id="WP_254573070.1">
    <property type="nucleotide sequence ID" value="NZ_CP098502.1"/>
</dbReference>
<keyword evidence="2 5" id="KW-0378">Hydrolase</keyword>
<evidence type="ECO:0000256" key="3">
    <source>
        <dbReference type="SAM" id="SignalP"/>
    </source>
</evidence>
<evidence type="ECO:0000256" key="1">
    <source>
        <dbReference type="ARBA" id="ARBA00008645"/>
    </source>
</evidence>